<dbReference type="PROSITE" id="PS50123">
    <property type="entry name" value="CHER"/>
    <property type="match status" value="1"/>
</dbReference>
<accession>A0ABU9DT70</accession>
<dbReference type="RefSeq" id="WP_341418071.1">
    <property type="nucleotide sequence ID" value="NZ_JBBPCC010000017.1"/>
</dbReference>
<dbReference type="InterPro" id="IPR022641">
    <property type="entry name" value="CheR_N"/>
</dbReference>
<organism evidence="2 3">
    <name type="scientific">Paenibacillus filicis</name>
    <dbReference type="NCBI Taxonomy" id="669464"/>
    <lineage>
        <taxon>Bacteria</taxon>
        <taxon>Bacillati</taxon>
        <taxon>Bacillota</taxon>
        <taxon>Bacilli</taxon>
        <taxon>Bacillales</taxon>
        <taxon>Paenibacillaceae</taxon>
        <taxon>Paenibacillus</taxon>
    </lineage>
</organism>
<keyword evidence="3" id="KW-1185">Reference proteome</keyword>
<sequence length="306" mass="35760">MKDTEKRKRISELASLQRLGDVYIRGGDKSLSKEADEREKIEIYLLLEGLYRMYGYDFRNYAFASVRRRIWHRIYAEKLPTVSALQERVLHDRACMERLLGDLVIHVTEMFRDPTLFAAFRERVVPLLRQLPSIRIWHAGCSTGEEVYSTAILMIEEGLYDKVRVYATDINEEVLQVAERGAYPLKKMQDYTKNYMLAGGKDAFSRYYSAEGELATFHPLLREKIVFAQHNLVTDRSFNEFHVIFCRNVLIYFDNTLQNQVHDLFYESLSDSGILVLGHKESIAFTGRADGYEAVDLQEKIYRKHK</sequence>
<dbReference type="Gene3D" id="3.40.50.150">
    <property type="entry name" value="Vaccinia Virus protein VP39"/>
    <property type="match status" value="1"/>
</dbReference>
<dbReference type="SUPFAM" id="SSF47757">
    <property type="entry name" value="Chemotaxis receptor methyltransferase CheR, N-terminal domain"/>
    <property type="match status" value="1"/>
</dbReference>
<reference evidence="2 3" key="1">
    <citation type="submission" date="2024-04" db="EMBL/GenBank/DDBJ databases">
        <title>draft genome sequnece of Paenibacillus filicis.</title>
        <authorList>
            <person name="Kim D.-U."/>
        </authorList>
    </citation>
    <scope>NUCLEOTIDE SEQUENCE [LARGE SCALE GENOMIC DNA]</scope>
    <source>
        <strain evidence="2 3">KACC14197</strain>
    </source>
</reference>
<dbReference type="EMBL" id="JBBPCC010000017">
    <property type="protein sequence ID" value="MEK8130933.1"/>
    <property type="molecule type" value="Genomic_DNA"/>
</dbReference>
<dbReference type="SMART" id="SM00138">
    <property type="entry name" value="MeTrc"/>
    <property type="match status" value="1"/>
</dbReference>
<dbReference type="InterPro" id="IPR050903">
    <property type="entry name" value="Bact_Chemotaxis_MeTrfase"/>
</dbReference>
<gene>
    <name evidence="2" type="ORF">WMW72_23790</name>
</gene>
<name>A0ABU9DT70_9BACL</name>
<dbReference type="PRINTS" id="PR00996">
    <property type="entry name" value="CHERMTFRASE"/>
</dbReference>
<comment type="caution">
    <text evidence="2">The sequence shown here is derived from an EMBL/GenBank/DDBJ whole genome shotgun (WGS) entry which is preliminary data.</text>
</comment>
<evidence type="ECO:0000313" key="3">
    <source>
        <dbReference type="Proteomes" id="UP001469365"/>
    </source>
</evidence>
<evidence type="ECO:0000259" key="1">
    <source>
        <dbReference type="PROSITE" id="PS50123"/>
    </source>
</evidence>
<feature type="domain" description="CheR-type methyltransferase" evidence="1">
    <location>
        <begin position="50"/>
        <end position="305"/>
    </location>
</feature>
<dbReference type="InterPro" id="IPR022642">
    <property type="entry name" value="CheR_C"/>
</dbReference>
<protein>
    <submittedName>
        <fullName evidence="2">Protein-glutamate O-methyltransferase CheR</fullName>
    </submittedName>
</protein>
<proteinExistence type="predicted"/>
<dbReference type="PANTHER" id="PTHR24422">
    <property type="entry name" value="CHEMOTAXIS PROTEIN METHYLTRANSFERASE"/>
    <property type="match status" value="1"/>
</dbReference>
<evidence type="ECO:0000313" key="2">
    <source>
        <dbReference type="EMBL" id="MEK8130933.1"/>
    </source>
</evidence>
<dbReference type="SUPFAM" id="SSF53335">
    <property type="entry name" value="S-adenosyl-L-methionine-dependent methyltransferases"/>
    <property type="match status" value="1"/>
</dbReference>
<dbReference type="PANTHER" id="PTHR24422:SF8">
    <property type="entry name" value="CHEMOTAXIS PROTEIN"/>
    <property type="match status" value="1"/>
</dbReference>
<dbReference type="Pfam" id="PF01739">
    <property type="entry name" value="CheR"/>
    <property type="match status" value="1"/>
</dbReference>
<dbReference type="Pfam" id="PF03705">
    <property type="entry name" value="CheR_N"/>
    <property type="match status" value="1"/>
</dbReference>
<dbReference type="Proteomes" id="UP001469365">
    <property type="component" value="Unassembled WGS sequence"/>
</dbReference>
<dbReference type="InterPro" id="IPR029063">
    <property type="entry name" value="SAM-dependent_MTases_sf"/>
</dbReference>
<dbReference type="InterPro" id="IPR000780">
    <property type="entry name" value="CheR_MeTrfase"/>
</dbReference>